<dbReference type="InterPro" id="IPR041664">
    <property type="entry name" value="AAA_16"/>
</dbReference>
<dbReference type="Proteomes" id="UP001229651">
    <property type="component" value="Unassembled WGS sequence"/>
</dbReference>
<sequence>MVLVGRSRELAELTRAVGEVAGGAGAVVTVLGPAGSGRTTMLAEAAAVAEAAGLRVARATVVPSGRVPPWVQVLRELEIADEVIEPLLGTASTADLERVARMIAGTRGRLILLDDLDRGDETTRRLAAMVASRGGGVGLFVSRAEPPVLGRAVPLEPWREADLAALLPAADAELRRAVWVASRGLPGAAVALAREVDSLSGAADPIAALALRAPSRAQFLESDLAVVRLLETALHRQLDEPTRARVLARLASELLGEPSSAARRRRLADEALSLARRAGDPGLLADVLTARLNALWDPDGAADRLAAAAEIMDLARSGGDPARERDALFWRFIALMELGRVREAESALAAFEREARLVGDHAALVMVRARHAMLAVLRGRYDEAEELIAAVATRGTQAGLADTAALVGTLNGMLLGDRGTRQDAARALPVLRETARQRPGHFYEATTAWAHLRAGEPDRARAEAARVLGTVLTGAGPRWLGACAALAVVAVATGDTAAAAALYDKLAPYRSQYVVLGGANSAMGPVAYFLGELARVLGRLDDAVTHFDRALATDEAAGALPGVARALAGLAETLSARGAGDDVTRVQDALRRARSIAEQLGMTTVLDRLPSPAGVWILSRDGSDWLVEAGPERARLRDFRGLAYLRALVLAPGRDIRAVDLAAGGAGVGTADLGPTLDAPARSAYRRRLTELDEALRDADRTGNQRLGIALEAEREALLDELRRATGLGGRMRRAAPEAERARVNVTRAIRIAIERIADRAPTAGAHLSASVRTGLVCRYDPVPGGPDRWLA</sequence>
<organism evidence="2 3">
    <name type="scientific">Amycolatopsis thermophila</name>
    <dbReference type="NCBI Taxonomy" id="206084"/>
    <lineage>
        <taxon>Bacteria</taxon>
        <taxon>Bacillati</taxon>
        <taxon>Actinomycetota</taxon>
        <taxon>Actinomycetes</taxon>
        <taxon>Pseudonocardiales</taxon>
        <taxon>Pseudonocardiaceae</taxon>
        <taxon>Amycolatopsis</taxon>
    </lineage>
</organism>
<evidence type="ECO:0000259" key="1">
    <source>
        <dbReference type="Pfam" id="PF13191"/>
    </source>
</evidence>
<gene>
    <name evidence="2" type="ORF">FB470_006921</name>
</gene>
<accession>A0ABU0F7D8</accession>
<dbReference type="SUPFAM" id="SSF52540">
    <property type="entry name" value="P-loop containing nucleoside triphosphate hydrolases"/>
    <property type="match status" value="1"/>
</dbReference>
<dbReference type="InterPro" id="IPR011990">
    <property type="entry name" value="TPR-like_helical_dom_sf"/>
</dbReference>
<dbReference type="Gene3D" id="1.25.40.10">
    <property type="entry name" value="Tetratricopeptide repeat domain"/>
    <property type="match status" value="2"/>
</dbReference>
<dbReference type="RefSeq" id="WP_306998516.1">
    <property type="nucleotide sequence ID" value="NZ_JAUSUT010000001.1"/>
</dbReference>
<reference evidence="2 3" key="1">
    <citation type="submission" date="2023-07" db="EMBL/GenBank/DDBJ databases">
        <title>Sequencing the genomes of 1000 actinobacteria strains.</title>
        <authorList>
            <person name="Klenk H.-P."/>
        </authorList>
    </citation>
    <scope>NUCLEOTIDE SEQUENCE [LARGE SCALE GENOMIC DNA]</scope>
    <source>
        <strain evidence="2 3">DSM 45805</strain>
    </source>
</reference>
<evidence type="ECO:0000313" key="3">
    <source>
        <dbReference type="Proteomes" id="UP001229651"/>
    </source>
</evidence>
<dbReference type="InterPro" id="IPR027417">
    <property type="entry name" value="P-loop_NTPase"/>
</dbReference>
<feature type="domain" description="Orc1-like AAA ATPase" evidence="1">
    <location>
        <begin position="3"/>
        <end position="132"/>
    </location>
</feature>
<evidence type="ECO:0000313" key="2">
    <source>
        <dbReference type="EMBL" id="MDQ0382927.1"/>
    </source>
</evidence>
<protein>
    <submittedName>
        <fullName evidence="2">Tetratricopeptide (TPR) repeat protein</fullName>
    </submittedName>
</protein>
<proteinExistence type="predicted"/>
<dbReference type="EMBL" id="JAUSUT010000001">
    <property type="protein sequence ID" value="MDQ0382927.1"/>
    <property type="molecule type" value="Genomic_DNA"/>
</dbReference>
<dbReference type="Pfam" id="PF13191">
    <property type="entry name" value="AAA_16"/>
    <property type="match status" value="1"/>
</dbReference>
<name>A0ABU0F7D8_9PSEU</name>
<keyword evidence="3" id="KW-1185">Reference proteome</keyword>
<dbReference type="SUPFAM" id="SSF48452">
    <property type="entry name" value="TPR-like"/>
    <property type="match status" value="1"/>
</dbReference>
<comment type="caution">
    <text evidence="2">The sequence shown here is derived from an EMBL/GenBank/DDBJ whole genome shotgun (WGS) entry which is preliminary data.</text>
</comment>